<evidence type="ECO:0000256" key="1">
    <source>
        <dbReference type="ARBA" id="ARBA00005085"/>
    </source>
</evidence>
<reference evidence="9 10" key="1">
    <citation type="submission" date="2019-07" db="EMBL/GenBank/DDBJ databases">
        <title>Whole genome shotgun sequence of Enterococcus villorum NBRC 100699.</title>
        <authorList>
            <person name="Hosoyama A."/>
            <person name="Uohara A."/>
            <person name="Ohji S."/>
            <person name="Ichikawa N."/>
        </authorList>
    </citation>
    <scope>NUCLEOTIDE SEQUENCE [LARGE SCALE GENOMIC DNA]</scope>
    <source>
        <strain evidence="9 10">NBRC 100699</strain>
    </source>
</reference>
<evidence type="ECO:0000313" key="9">
    <source>
        <dbReference type="EMBL" id="GEL92392.1"/>
    </source>
</evidence>
<dbReference type="AlphaFoldDB" id="A0A511J2Z5"/>
<dbReference type="UniPathway" id="UPA00537">
    <property type="reaction ID" value="UER00594"/>
</dbReference>
<dbReference type="Gene3D" id="3.30.390.50">
    <property type="entry name" value="CO dehydrogenase flavoprotein, C-terminal domain"/>
    <property type="match status" value="1"/>
</dbReference>
<dbReference type="SUPFAM" id="SSF82649">
    <property type="entry name" value="SufE/NifU"/>
    <property type="match status" value="1"/>
</dbReference>
<sequence>MRLSTTKGKISAIRFYGDYFGQKDISYLEKNLLNQPFIYEAIKEVLRDINVSDYIFRFSNKDLLSLLF</sequence>
<keyword evidence="5" id="KW-0547">Nucleotide-binding</keyword>
<proteinExistence type="predicted"/>
<feature type="domain" description="Lipoate protein ligase C-terminal" evidence="8">
    <location>
        <begin position="2"/>
        <end position="67"/>
    </location>
</feature>
<dbReference type="Proteomes" id="UP000321830">
    <property type="component" value="Unassembled WGS sequence"/>
</dbReference>
<name>A0A511J2Z5_9ENTE</name>
<dbReference type="GO" id="GO:0016979">
    <property type="term" value="F:lipoate-protein ligase activity"/>
    <property type="evidence" value="ECO:0007669"/>
    <property type="project" value="UniProtKB-EC"/>
</dbReference>
<keyword evidence="4" id="KW-0436">Ligase</keyword>
<keyword evidence="6" id="KW-0067">ATP-binding</keyword>
<evidence type="ECO:0000313" key="10">
    <source>
        <dbReference type="Proteomes" id="UP000321830"/>
    </source>
</evidence>
<evidence type="ECO:0000256" key="6">
    <source>
        <dbReference type="ARBA" id="ARBA00022840"/>
    </source>
</evidence>
<accession>A0A511J2Z5</accession>
<gene>
    <name evidence="9" type="ORF">EVI01_17290</name>
</gene>
<comment type="caution">
    <text evidence="9">The sequence shown here is derived from an EMBL/GenBank/DDBJ whole genome shotgun (WGS) entry which is preliminary data.</text>
</comment>
<dbReference type="EC" id="6.3.1.20" evidence="3"/>
<dbReference type="Pfam" id="PF10437">
    <property type="entry name" value="Lip_prot_lig_C"/>
    <property type="match status" value="1"/>
</dbReference>
<evidence type="ECO:0000256" key="5">
    <source>
        <dbReference type="ARBA" id="ARBA00022741"/>
    </source>
</evidence>
<dbReference type="GO" id="GO:0009249">
    <property type="term" value="P:protein lipoylation"/>
    <property type="evidence" value="ECO:0007669"/>
    <property type="project" value="UniProtKB-ARBA"/>
</dbReference>
<comment type="catalytic activity">
    <reaction evidence="7">
        <text>L-lysyl-[lipoyl-carrier protein] + (R)-lipoate + ATP = N(6)-[(R)-lipoyl]-L-lysyl-[lipoyl-carrier protein] + AMP + diphosphate + H(+)</text>
        <dbReference type="Rhea" id="RHEA:49288"/>
        <dbReference type="Rhea" id="RHEA-COMP:10500"/>
        <dbReference type="Rhea" id="RHEA-COMP:10502"/>
        <dbReference type="ChEBI" id="CHEBI:15378"/>
        <dbReference type="ChEBI" id="CHEBI:29969"/>
        <dbReference type="ChEBI" id="CHEBI:30616"/>
        <dbReference type="ChEBI" id="CHEBI:33019"/>
        <dbReference type="ChEBI" id="CHEBI:83088"/>
        <dbReference type="ChEBI" id="CHEBI:83099"/>
        <dbReference type="ChEBI" id="CHEBI:456215"/>
        <dbReference type="EC" id="6.3.1.20"/>
    </reaction>
</comment>
<organism evidence="9 10">
    <name type="scientific">Enterococcus villorum</name>
    <dbReference type="NCBI Taxonomy" id="112904"/>
    <lineage>
        <taxon>Bacteria</taxon>
        <taxon>Bacillati</taxon>
        <taxon>Bacillota</taxon>
        <taxon>Bacilli</taxon>
        <taxon>Lactobacillales</taxon>
        <taxon>Enterococcaceae</taxon>
        <taxon>Enterococcus</taxon>
    </lineage>
</organism>
<evidence type="ECO:0000256" key="2">
    <source>
        <dbReference type="ARBA" id="ARBA00005124"/>
    </source>
</evidence>
<dbReference type="EMBL" id="BJWF01000022">
    <property type="protein sequence ID" value="GEL92392.1"/>
    <property type="molecule type" value="Genomic_DNA"/>
</dbReference>
<protein>
    <recommendedName>
        <fullName evidence="3">lipoate--protein ligase</fullName>
        <ecNumber evidence="3">6.3.1.20</ecNumber>
    </recommendedName>
</protein>
<evidence type="ECO:0000259" key="8">
    <source>
        <dbReference type="Pfam" id="PF10437"/>
    </source>
</evidence>
<evidence type="ECO:0000256" key="4">
    <source>
        <dbReference type="ARBA" id="ARBA00022598"/>
    </source>
</evidence>
<evidence type="ECO:0000256" key="7">
    <source>
        <dbReference type="ARBA" id="ARBA00048037"/>
    </source>
</evidence>
<comment type="pathway">
    <text evidence="2">Protein modification; protein lipoylation via exogenous pathway; protein N(6)-(lipoyl)lysine from lipoate: step 1/2.</text>
</comment>
<dbReference type="GO" id="GO:0005524">
    <property type="term" value="F:ATP binding"/>
    <property type="evidence" value="ECO:0007669"/>
    <property type="project" value="UniProtKB-KW"/>
</dbReference>
<comment type="pathway">
    <text evidence="1">Protein modification; protein lipoylation via exogenous pathway; protein N(6)-(lipoyl)lysine from lipoate: step 2/2.</text>
</comment>
<dbReference type="InterPro" id="IPR019491">
    <property type="entry name" value="Lipoate_protein_ligase_C"/>
</dbReference>
<evidence type="ECO:0000256" key="3">
    <source>
        <dbReference type="ARBA" id="ARBA00012367"/>
    </source>
</evidence>